<feature type="compositionally biased region" description="Polar residues" evidence="1">
    <location>
        <begin position="201"/>
        <end position="213"/>
    </location>
</feature>
<comment type="caution">
    <text evidence="3">The sequence shown here is derived from an EMBL/GenBank/DDBJ whole genome shotgun (WGS) entry which is preliminary data.</text>
</comment>
<keyword evidence="4" id="KW-1185">Reference proteome</keyword>
<feature type="region of interest" description="Disordered" evidence="1">
    <location>
        <begin position="553"/>
        <end position="588"/>
    </location>
</feature>
<protein>
    <recommendedName>
        <fullName evidence="2">DUF7925 domain-containing protein</fullName>
    </recommendedName>
</protein>
<dbReference type="RefSeq" id="WP_193994269.1">
    <property type="nucleotide sequence ID" value="NZ_JADEXP010000158.1"/>
</dbReference>
<accession>A0A928ZVN4</accession>
<feature type="compositionally biased region" description="Polar residues" evidence="1">
    <location>
        <begin position="456"/>
        <end position="471"/>
    </location>
</feature>
<evidence type="ECO:0000313" key="3">
    <source>
        <dbReference type="EMBL" id="MBE9068322.1"/>
    </source>
</evidence>
<dbReference type="InterPro" id="IPR057685">
    <property type="entry name" value="DUF7925"/>
</dbReference>
<organism evidence="3 4">
    <name type="scientific">Leptolyngbya cf. ectocarpi LEGE 11479</name>
    <dbReference type="NCBI Taxonomy" id="1828722"/>
    <lineage>
        <taxon>Bacteria</taxon>
        <taxon>Bacillati</taxon>
        <taxon>Cyanobacteriota</taxon>
        <taxon>Cyanophyceae</taxon>
        <taxon>Leptolyngbyales</taxon>
        <taxon>Leptolyngbyaceae</taxon>
        <taxon>Leptolyngbya group</taxon>
        <taxon>Leptolyngbya</taxon>
    </lineage>
</organism>
<dbReference type="AlphaFoldDB" id="A0A928ZVN4"/>
<dbReference type="Pfam" id="PF25546">
    <property type="entry name" value="DUF7925"/>
    <property type="match status" value="1"/>
</dbReference>
<evidence type="ECO:0000259" key="2">
    <source>
        <dbReference type="Pfam" id="PF25546"/>
    </source>
</evidence>
<sequence>MTKNTSSKRLSWQLCKPVVASALAIGGVFNLVGLVLAEGTAAGTQITNTATATYRDPEGTPQTSTSNTVVVEVAEIAGITVVNTGAQKYNPATAQGVAGAVQPGDQAVYTFEVTNVGNDETDISLPALASFTGPVDSVVSIVADLNGDGTFEPATETITNRTDIENVAPGASFEVRVVVQTSASAQSEDIITVQYGDTPGDAQNQPYDSSGGSIFTDDNDATDAATPGTPFDLNGPSQTAAEAGDEAPANGEREASATGELTINEVPLEQPLVTLEKEFSAYDAGADPASPTDDTLTYDLEFTVGNTVPTGSSAQPADLQPITISVDGANAKHVLISDALPAGTSFVSSTPADGTWTPVYTESPVGTNPVEALWVTGTPSAAATRVGFIKDADTAIPVGTTVTGFDIVVIADDVDPTQQPITIANVAQIFGSGNEDDPLTPEDESLIFPVTDESGDQTPSNYDPVTDTYSDFNPDVIDDPATPLPEGFTPDDGYIDDPTDLITTGVSDQITSDDPADPENLETGTIDPSDDNPATPDDGGGEAVVVELVAAPDSDLLNGPDGAPGAVGPTSDNDDFTNKSAPFSDGNPPVVAFTNTVKNDSTEDGWITLTPIVPDTPGDLPADTTATIIAPDGTRTLFTYDGAGAWTKQAGDPDVIVPIRAGGSTAGPDEFDYGVEVDLPGVGVTDQNSYPVPILAQFDSVAGGQDTDYEADNITIDRVYTGFLELVKTAQVVQGDGPPVSGDPAPGNHIRYRVQYRNISETETGTMQGNVLLTASDLIIVEDGTELACPNAALIVDPVTGDAIGGPNNWAVDNDTDGVPDTRHVLNSVNLDNLDTGSTGSILFYNGPA</sequence>
<feature type="region of interest" description="Disordered" evidence="1">
    <location>
        <begin position="195"/>
        <end position="259"/>
    </location>
</feature>
<dbReference type="EMBL" id="JADEXP010000158">
    <property type="protein sequence ID" value="MBE9068322.1"/>
    <property type="molecule type" value="Genomic_DNA"/>
</dbReference>
<evidence type="ECO:0000313" key="4">
    <source>
        <dbReference type="Proteomes" id="UP000615026"/>
    </source>
</evidence>
<gene>
    <name evidence="3" type="ORF">IQ260_16850</name>
</gene>
<proteinExistence type="predicted"/>
<feature type="compositionally biased region" description="Polar residues" evidence="1">
    <location>
        <begin position="501"/>
        <end position="512"/>
    </location>
</feature>
<feature type="region of interest" description="Disordered" evidence="1">
    <location>
        <begin position="433"/>
        <end position="540"/>
    </location>
</feature>
<reference evidence="3" key="1">
    <citation type="submission" date="2020-10" db="EMBL/GenBank/DDBJ databases">
        <authorList>
            <person name="Castelo-Branco R."/>
            <person name="Eusebio N."/>
            <person name="Adriana R."/>
            <person name="Vieira A."/>
            <person name="Brugerolle De Fraissinette N."/>
            <person name="Rezende De Castro R."/>
            <person name="Schneider M.P."/>
            <person name="Vasconcelos V."/>
            <person name="Leao P.N."/>
        </authorList>
    </citation>
    <scope>NUCLEOTIDE SEQUENCE</scope>
    <source>
        <strain evidence="3">LEGE 11479</strain>
    </source>
</reference>
<feature type="non-terminal residue" evidence="3">
    <location>
        <position position="849"/>
    </location>
</feature>
<dbReference type="Proteomes" id="UP000615026">
    <property type="component" value="Unassembled WGS sequence"/>
</dbReference>
<feature type="compositionally biased region" description="Acidic residues" evidence="1">
    <location>
        <begin position="434"/>
        <end position="445"/>
    </location>
</feature>
<evidence type="ECO:0000256" key="1">
    <source>
        <dbReference type="SAM" id="MobiDB-lite"/>
    </source>
</evidence>
<feature type="domain" description="DUF7925" evidence="2">
    <location>
        <begin position="272"/>
        <end position="462"/>
    </location>
</feature>
<name>A0A928ZVN4_LEPEC</name>